<comment type="similarity">
    <text evidence="1">Belongs to the PPR family. P subfamily.</text>
</comment>
<dbReference type="EMBL" id="JABTTQ020000002">
    <property type="protein sequence ID" value="KAK6162019.1"/>
    <property type="molecule type" value="Genomic_DNA"/>
</dbReference>
<feature type="repeat" description="PPR" evidence="3">
    <location>
        <begin position="342"/>
        <end position="376"/>
    </location>
</feature>
<keyword evidence="2" id="KW-0677">Repeat</keyword>
<gene>
    <name evidence="4" type="ORF">DH2020_001860</name>
</gene>
<dbReference type="PROSITE" id="PS51375">
    <property type="entry name" value="PPR"/>
    <property type="match status" value="7"/>
</dbReference>
<dbReference type="Pfam" id="PF12854">
    <property type="entry name" value="PPR_1"/>
    <property type="match status" value="2"/>
</dbReference>
<feature type="repeat" description="PPR" evidence="3">
    <location>
        <begin position="412"/>
        <end position="446"/>
    </location>
</feature>
<evidence type="ECO:0000256" key="2">
    <source>
        <dbReference type="ARBA" id="ARBA00022737"/>
    </source>
</evidence>
<accession>A0ABR0XS50</accession>
<dbReference type="NCBIfam" id="TIGR00756">
    <property type="entry name" value="PPR"/>
    <property type="match status" value="8"/>
</dbReference>
<dbReference type="InterPro" id="IPR011990">
    <property type="entry name" value="TPR-like_helical_dom_sf"/>
</dbReference>
<feature type="repeat" description="PPR" evidence="3">
    <location>
        <begin position="238"/>
        <end position="272"/>
    </location>
</feature>
<feature type="repeat" description="PPR" evidence="3">
    <location>
        <begin position="447"/>
        <end position="481"/>
    </location>
</feature>
<keyword evidence="5" id="KW-1185">Reference proteome</keyword>
<sequence>MLASMLQPNVFSLAIDDVGNWKRISPFPTPYTTARYSIMTSAATASRHLHQPLSHLLSESHRVIPAITSLLQSLNPQNPKTHQNPDPSVLNQFSPYLNPTLVIQIVKNQTSPYHSLFFFTWASSSSASPNRYRHSHFCYIAITDKLLSHKLFSLAADLLKTHNKFSDFMVGKFIKAHGDLGHLKWAVKLFNQLKMRELESCLFSFNSLLGVLVKAKRVSHAWGYFGQTVIKAGIVKPDVSTYTTIIRGLCKVGLIEDAEKLFDEMCCEKNLMTYNVMIDGFCKKGLVERAQRIVDKMVGNEACLPDIVSYTTLIDGYCKKREFGNAMRCFEEMVTKGSCKPNVLTYNVLINGLCSNGDVDEARRMMSRMRLGRLRDNIATHTSLLKGYCIAGRSEEAINHFKEMVNNGMSLDGKSYAVIVNEYCKLGRPDEAVFILREMRERAINPSLASFNAVLRSFIKLQEFDKAILLLKQMPQWGCYPNFISYSDVIIGLVGGEGRMKDVDMLVNDMIQAGHGLDTTLYSSLIQAYCINGDVRKAVYLFKEMIGESLMIRKDCFEVLVKELHLRGLVHEVENLLDHMRNNCPAYDVETYQSVLNECLCANNGS</sequence>
<evidence type="ECO:0000313" key="5">
    <source>
        <dbReference type="Proteomes" id="UP001318860"/>
    </source>
</evidence>
<protein>
    <recommendedName>
        <fullName evidence="6">Pentatricopeptide repeat-containing protein</fullName>
    </recommendedName>
</protein>
<comment type="caution">
    <text evidence="4">The sequence shown here is derived from an EMBL/GenBank/DDBJ whole genome shotgun (WGS) entry which is preliminary data.</text>
</comment>
<dbReference type="Gene3D" id="1.25.40.10">
    <property type="entry name" value="Tetratricopeptide repeat domain"/>
    <property type="match status" value="4"/>
</dbReference>
<organism evidence="4 5">
    <name type="scientific">Rehmannia glutinosa</name>
    <name type="common">Chinese foxglove</name>
    <dbReference type="NCBI Taxonomy" id="99300"/>
    <lineage>
        <taxon>Eukaryota</taxon>
        <taxon>Viridiplantae</taxon>
        <taxon>Streptophyta</taxon>
        <taxon>Embryophyta</taxon>
        <taxon>Tracheophyta</taxon>
        <taxon>Spermatophyta</taxon>
        <taxon>Magnoliopsida</taxon>
        <taxon>eudicotyledons</taxon>
        <taxon>Gunneridae</taxon>
        <taxon>Pentapetalae</taxon>
        <taxon>asterids</taxon>
        <taxon>lamiids</taxon>
        <taxon>Lamiales</taxon>
        <taxon>Orobanchaceae</taxon>
        <taxon>Rehmannieae</taxon>
        <taxon>Rehmannia</taxon>
    </lineage>
</organism>
<dbReference type="Pfam" id="PF01535">
    <property type="entry name" value="PPR"/>
    <property type="match status" value="1"/>
</dbReference>
<dbReference type="PANTHER" id="PTHR47941">
    <property type="entry name" value="PENTATRICOPEPTIDE REPEAT-CONTAINING PROTEIN 3, MITOCHONDRIAL"/>
    <property type="match status" value="1"/>
</dbReference>
<evidence type="ECO:0000256" key="1">
    <source>
        <dbReference type="ARBA" id="ARBA00007626"/>
    </source>
</evidence>
<feature type="repeat" description="PPR" evidence="3">
    <location>
        <begin position="518"/>
        <end position="552"/>
    </location>
</feature>
<dbReference type="Pfam" id="PF13041">
    <property type="entry name" value="PPR_2"/>
    <property type="match status" value="3"/>
</dbReference>
<dbReference type="Proteomes" id="UP001318860">
    <property type="component" value="Unassembled WGS sequence"/>
</dbReference>
<evidence type="ECO:0000256" key="3">
    <source>
        <dbReference type="PROSITE-ProRule" id="PRU00708"/>
    </source>
</evidence>
<evidence type="ECO:0000313" key="4">
    <source>
        <dbReference type="EMBL" id="KAK6162019.1"/>
    </source>
</evidence>
<proteinExistence type="inferred from homology"/>
<feature type="repeat" description="PPR" evidence="3">
    <location>
        <begin position="306"/>
        <end position="340"/>
    </location>
</feature>
<dbReference type="InterPro" id="IPR002885">
    <property type="entry name" value="PPR_rpt"/>
</dbReference>
<feature type="repeat" description="PPR" evidence="3">
    <location>
        <begin position="377"/>
        <end position="411"/>
    </location>
</feature>
<dbReference type="SUPFAM" id="SSF81901">
    <property type="entry name" value="HCP-like"/>
    <property type="match status" value="1"/>
</dbReference>
<evidence type="ECO:0008006" key="6">
    <source>
        <dbReference type="Google" id="ProtNLM"/>
    </source>
</evidence>
<name>A0ABR0XS50_REHGL</name>
<reference evidence="4 5" key="1">
    <citation type="journal article" date="2021" name="Comput. Struct. Biotechnol. J.">
        <title>De novo genome assembly of the potent medicinal plant Rehmannia glutinosa using nanopore technology.</title>
        <authorList>
            <person name="Ma L."/>
            <person name="Dong C."/>
            <person name="Song C."/>
            <person name="Wang X."/>
            <person name="Zheng X."/>
            <person name="Niu Y."/>
            <person name="Chen S."/>
            <person name="Feng W."/>
        </authorList>
    </citation>
    <scope>NUCLEOTIDE SEQUENCE [LARGE SCALE GENOMIC DNA]</scope>
    <source>
        <strain evidence="4">DH-2019</strain>
    </source>
</reference>